<feature type="transmembrane region" description="Helical" evidence="1">
    <location>
        <begin position="141"/>
        <end position="166"/>
    </location>
</feature>
<dbReference type="EMBL" id="JBHTAX010000001">
    <property type="protein sequence ID" value="MFC7191215.1"/>
    <property type="molecule type" value="Genomic_DNA"/>
</dbReference>
<feature type="transmembrane region" description="Helical" evidence="1">
    <location>
        <begin position="50"/>
        <end position="68"/>
    </location>
</feature>
<protein>
    <submittedName>
        <fullName evidence="3">Glycerophosphoryl diester phosphodiesterase membrane domain-containing protein</fullName>
    </submittedName>
</protein>
<sequence>MSTNLSTSEEPSTITILTGAANAVRESPAILGVFLISGILGSIIPDFLDSAISVVAMSFGIAIAYRALGGQVRTELSMVLRMSMGWVAVFISGMLTLLGLVALLLPGLYVLTRLFLALPAVIIDGYGPFQALSESWRLMDGSILTAGGALCVVIVGAFIVLVPVLMSPLSPLVANIAGSIIGGSLSVGIQVFLYMELTDS</sequence>
<feature type="transmembrane region" description="Helical" evidence="1">
    <location>
        <begin position="27"/>
        <end position="44"/>
    </location>
</feature>
<keyword evidence="1" id="KW-1133">Transmembrane helix</keyword>
<gene>
    <name evidence="3" type="ORF">ACFQL7_16330</name>
</gene>
<dbReference type="GeneID" id="76200930"/>
<reference evidence="3 4" key="1">
    <citation type="journal article" date="2019" name="Int. J. Syst. Evol. Microbiol.">
        <title>The Global Catalogue of Microorganisms (GCM) 10K type strain sequencing project: providing services to taxonomists for standard genome sequencing and annotation.</title>
        <authorList>
            <consortium name="The Broad Institute Genomics Platform"/>
            <consortium name="The Broad Institute Genome Sequencing Center for Infectious Disease"/>
            <person name="Wu L."/>
            <person name="Ma J."/>
        </authorList>
    </citation>
    <scope>NUCLEOTIDE SEQUENCE [LARGE SCALE GENOMIC DNA]</scope>
    <source>
        <strain evidence="3 4">RDMS1</strain>
    </source>
</reference>
<feature type="transmembrane region" description="Helical" evidence="1">
    <location>
        <begin position="110"/>
        <end position="129"/>
    </location>
</feature>
<dbReference type="AlphaFoldDB" id="A0ABD5YUN5"/>
<accession>A0ABD5YUN5</accession>
<feature type="domain" description="Glycerophosphoryl diester phosphodiesterase membrane" evidence="2">
    <location>
        <begin position="94"/>
        <end position="173"/>
    </location>
</feature>
<keyword evidence="1" id="KW-0472">Membrane</keyword>
<feature type="transmembrane region" description="Helical" evidence="1">
    <location>
        <begin position="80"/>
        <end position="104"/>
    </location>
</feature>
<dbReference type="RefSeq" id="WP_264555744.1">
    <property type="nucleotide sequence ID" value="NZ_CP109979.1"/>
</dbReference>
<dbReference type="Proteomes" id="UP001596417">
    <property type="component" value="Unassembled WGS sequence"/>
</dbReference>
<comment type="caution">
    <text evidence="3">The sequence shown here is derived from an EMBL/GenBank/DDBJ whole genome shotgun (WGS) entry which is preliminary data.</text>
</comment>
<organism evidence="3 4">
    <name type="scientific">Halocatena marina</name>
    <dbReference type="NCBI Taxonomy" id="2934937"/>
    <lineage>
        <taxon>Archaea</taxon>
        <taxon>Methanobacteriati</taxon>
        <taxon>Methanobacteriota</taxon>
        <taxon>Stenosarchaea group</taxon>
        <taxon>Halobacteria</taxon>
        <taxon>Halobacteriales</taxon>
        <taxon>Natronomonadaceae</taxon>
        <taxon>Halocatena</taxon>
    </lineage>
</organism>
<proteinExistence type="predicted"/>
<evidence type="ECO:0000256" key="1">
    <source>
        <dbReference type="SAM" id="Phobius"/>
    </source>
</evidence>
<evidence type="ECO:0000313" key="3">
    <source>
        <dbReference type="EMBL" id="MFC7191215.1"/>
    </source>
</evidence>
<keyword evidence="1" id="KW-0812">Transmembrane</keyword>
<name>A0ABD5YUN5_9EURY</name>
<evidence type="ECO:0000259" key="2">
    <source>
        <dbReference type="Pfam" id="PF10110"/>
    </source>
</evidence>
<dbReference type="Pfam" id="PF10110">
    <property type="entry name" value="GPDPase_memb"/>
    <property type="match status" value="1"/>
</dbReference>
<keyword evidence="4" id="KW-1185">Reference proteome</keyword>
<dbReference type="InterPro" id="IPR018476">
    <property type="entry name" value="GlyceroP-diester-Pdiesterase_M"/>
</dbReference>
<feature type="transmembrane region" description="Helical" evidence="1">
    <location>
        <begin position="172"/>
        <end position="195"/>
    </location>
</feature>
<evidence type="ECO:0000313" key="4">
    <source>
        <dbReference type="Proteomes" id="UP001596417"/>
    </source>
</evidence>